<evidence type="ECO:0000313" key="1">
    <source>
        <dbReference type="EMBL" id="KAI8435768.1"/>
    </source>
</evidence>
<evidence type="ECO:0000313" key="2">
    <source>
        <dbReference type="Proteomes" id="UP001064048"/>
    </source>
</evidence>
<protein>
    <submittedName>
        <fullName evidence="1">Uncharacterized protein</fullName>
    </submittedName>
</protein>
<reference evidence="1 2" key="1">
    <citation type="journal article" date="2022" name="Genome Biol. Evol.">
        <title>The Spruce Budworm Genome: Reconstructing the Evolutionary History of Antifreeze Proteins.</title>
        <authorList>
            <person name="Beliveau C."/>
            <person name="Gagne P."/>
            <person name="Picq S."/>
            <person name="Vernygora O."/>
            <person name="Keeling C.I."/>
            <person name="Pinkney K."/>
            <person name="Doucet D."/>
            <person name="Wen F."/>
            <person name="Johnston J.S."/>
            <person name="Maaroufi H."/>
            <person name="Boyle B."/>
            <person name="Laroche J."/>
            <person name="Dewar K."/>
            <person name="Juretic N."/>
            <person name="Blackburn G."/>
            <person name="Nisole A."/>
            <person name="Brunet B."/>
            <person name="Brandao M."/>
            <person name="Lumley L."/>
            <person name="Duan J."/>
            <person name="Quan G."/>
            <person name="Lucarotti C.J."/>
            <person name="Roe A.D."/>
            <person name="Sperling F.A.H."/>
            <person name="Levesque R.C."/>
            <person name="Cusson M."/>
        </authorList>
    </citation>
    <scope>NUCLEOTIDE SEQUENCE [LARGE SCALE GENOMIC DNA]</scope>
    <source>
        <strain evidence="1">Glfc:IPQL:Cfum</strain>
    </source>
</reference>
<dbReference type="Proteomes" id="UP001064048">
    <property type="component" value="Chromosome 6"/>
</dbReference>
<comment type="caution">
    <text evidence="1">The sequence shown here is derived from an EMBL/GenBank/DDBJ whole genome shotgun (WGS) entry which is preliminary data.</text>
</comment>
<name>A0ACC0KGZ8_CHOFU</name>
<sequence length="84" mass="10023">MLSKKDAIKKIFSKNPKFLYHISMEKVLGVLRESYNFFEDSSPFLEQKYNKDLDNLAIQYSFLKFIRPGDTQWTTNCARDTRYV</sequence>
<dbReference type="EMBL" id="CM046106">
    <property type="protein sequence ID" value="KAI8435768.1"/>
    <property type="molecule type" value="Genomic_DNA"/>
</dbReference>
<organism evidence="1 2">
    <name type="scientific">Choristoneura fumiferana</name>
    <name type="common">Spruce budworm moth</name>
    <name type="synonym">Archips fumiferana</name>
    <dbReference type="NCBI Taxonomy" id="7141"/>
    <lineage>
        <taxon>Eukaryota</taxon>
        <taxon>Metazoa</taxon>
        <taxon>Ecdysozoa</taxon>
        <taxon>Arthropoda</taxon>
        <taxon>Hexapoda</taxon>
        <taxon>Insecta</taxon>
        <taxon>Pterygota</taxon>
        <taxon>Neoptera</taxon>
        <taxon>Endopterygota</taxon>
        <taxon>Lepidoptera</taxon>
        <taxon>Glossata</taxon>
        <taxon>Ditrysia</taxon>
        <taxon>Tortricoidea</taxon>
        <taxon>Tortricidae</taxon>
        <taxon>Tortricinae</taxon>
        <taxon>Choristoneura</taxon>
    </lineage>
</organism>
<proteinExistence type="predicted"/>
<gene>
    <name evidence="1" type="ORF">MSG28_004000</name>
</gene>
<accession>A0ACC0KGZ8</accession>
<keyword evidence="2" id="KW-1185">Reference proteome</keyword>